<comment type="similarity">
    <text evidence="2">Belongs to the YkuD family.</text>
</comment>
<dbReference type="GO" id="GO:0071555">
    <property type="term" value="P:cell wall organization"/>
    <property type="evidence" value="ECO:0007669"/>
    <property type="project" value="UniProtKB-UniRule"/>
</dbReference>
<evidence type="ECO:0000256" key="2">
    <source>
        <dbReference type="ARBA" id="ARBA00005992"/>
    </source>
</evidence>
<dbReference type="AlphaFoldDB" id="Q07RI8"/>
<evidence type="ECO:0000256" key="4">
    <source>
        <dbReference type="ARBA" id="ARBA00022960"/>
    </source>
</evidence>
<dbReference type="NCBIfam" id="NF004785">
    <property type="entry name" value="PRK06132.1-2"/>
    <property type="match status" value="1"/>
</dbReference>
<feature type="chain" id="PRO_5004165954" evidence="9">
    <location>
        <begin position="33"/>
        <end position="503"/>
    </location>
</feature>
<dbReference type="Pfam" id="PF03734">
    <property type="entry name" value="YkuD"/>
    <property type="match status" value="1"/>
</dbReference>
<name>Q07RI8_RHOP5</name>
<proteinExistence type="inferred from homology"/>
<dbReference type="InterPro" id="IPR050979">
    <property type="entry name" value="LD-transpeptidase"/>
</dbReference>
<reference evidence="11" key="1">
    <citation type="submission" date="2006-09" db="EMBL/GenBank/DDBJ databases">
        <title>Complete sequence of Rhodopseudomonas palustris BisA53.</title>
        <authorList>
            <consortium name="US DOE Joint Genome Institute"/>
            <person name="Copeland A."/>
            <person name="Lucas S."/>
            <person name="Lapidus A."/>
            <person name="Barry K."/>
            <person name="Detter J.C."/>
            <person name="Glavina del Rio T."/>
            <person name="Hammon N."/>
            <person name="Israni S."/>
            <person name="Dalin E."/>
            <person name="Tice H."/>
            <person name="Pitluck S."/>
            <person name="Chain P."/>
            <person name="Malfatti S."/>
            <person name="Shin M."/>
            <person name="Vergez L."/>
            <person name="Schmutz J."/>
            <person name="Larimer F."/>
            <person name="Land M."/>
            <person name="Hauser L."/>
            <person name="Pelletier D.A."/>
            <person name="Kyrpides N."/>
            <person name="Kim E."/>
            <person name="Harwood C.S."/>
            <person name="Oda Y."/>
            <person name="Richardson P."/>
        </authorList>
    </citation>
    <scope>NUCLEOTIDE SEQUENCE [LARGE SCALE GENOMIC DNA]</scope>
    <source>
        <strain evidence="11">BisA53</strain>
    </source>
</reference>
<dbReference type="EMBL" id="CP000463">
    <property type="protein sequence ID" value="ABJ05446.1"/>
    <property type="molecule type" value="Genomic_DNA"/>
</dbReference>
<keyword evidence="9" id="KW-0732">Signal</keyword>
<dbReference type="GO" id="GO:0071972">
    <property type="term" value="F:peptidoglycan L,D-transpeptidase activity"/>
    <property type="evidence" value="ECO:0007669"/>
    <property type="project" value="TreeGrafter"/>
</dbReference>
<organism evidence="11">
    <name type="scientific">Rhodopseudomonas palustris (strain BisA53)</name>
    <dbReference type="NCBI Taxonomy" id="316055"/>
    <lineage>
        <taxon>Bacteria</taxon>
        <taxon>Pseudomonadati</taxon>
        <taxon>Pseudomonadota</taxon>
        <taxon>Alphaproteobacteria</taxon>
        <taxon>Hyphomicrobiales</taxon>
        <taxon>Nitrobacteraceae</taxon>
        <taxon>Rhodopseudomonas</taxon>
    </lineage>
</organism>
<feature type="domain" description="L,D-TPase catalytic" evidence="10">
    <location>
        <begin position="59"/>
        <end position="168"/>
    </location>
</feature>
<keyword evidence="3" id="KW-0808">Transferase</keyword>
<feature type="signal peptide" evidence="9">
    <location>
        <begin position="1"/>
        <end position="32"/>
    </location>
</feature>
<dbReference type="InterPro" id="IPR038063">
    <property type="entry name" value="Transpep_catalytic_dom"/>
</dbReference>
<comment type="pathway">
    <text evidence="1 7">Cell wall biogenesis; peptidoglycan biosynthesis.</text>
</comment>
<evidence type="ECO:0000256" key="7">
    <source>
        <dbReference type="PROSITE-ProRule" id="PRU01373"/>
    </source>
</evidence>
<evidence type="ECO:0000256" key="6">
    <source>
        <dbReference type="ARBA" id="ARBA00023316"/>
    </source>
</evidence>
<gene>
    <name evidence="11" type="ordered locus">RPE_1496</name>
</gene>
<evidence type="ECO:0000256" key="8">
    <source>
        <dbReference type="SAM" id="MobiDB-lite"/>
    </source>
</evidence>
<dbReference type="FunFam" id="2.40.440.10:FF:000006">
    <property type="entry name" value="L,D-transpeptidase catalytic domain"/>
    <property type="match status" value="1"/>
</dbReference>
<feature type="region of interest" description="Disordered" evidence="8">
    <location>
        <begin position="257"/>
        <end position="279"/>
    </location>
</feature>
<dbReference type="PANTHER" id="PTHR30582:SF2">
    <property type="entry name" value="L,D-TRANSPEPTIDASE YCIB-RELATED"/>
    <property type="match status" value="1"/>
</dbReference>
<dbReference type="KEGG" id="rpe:RPE_1496"/>
<keyword evidence="6 7" id="KW-0961">Cell wall biogenesis/degradation</keyword>
<dbReference type="PROSITE" id="PS52029">
    <property type="entry name" value="LD_TPASE"/>
    <property type="match status" value="1"/>
</dbReference>
<evidence type="ECO:0000259" key="10">
    <source>
        <dbReference type="PROSITE" id="PS52029"/>
    </source>
</evidence>
<dbReference type="GO" id="GO:0018104">
    <property type="term" value="P:peptidoglycan-protein cross-linking"/>
    <property type="evidence" value="ECO:0007669"/>
    <property type="project" value="TreeGrafter"/>
</dbReference>
<keyword evidence="4 7" id="KW-0133">Cell shape</keyword>
<sequence>MGKQLTTAHGGWVMRRLKTSAVVTLAAMLALALPGDAAAKRARPAPIEATAPREAGEPIMAIVSIEAQKVTLYDADGWILRAPVSTGTTGRETPAGIFAIVEKDKDHRSTMYDDAWMPNMQRITWNGIALHGGPLPGYAASHGCVRMPYDFAEKLFDKTRIGMRVIIAPHDAAPVEFAHPSLFSPKPEALAAAPARAETLGREAAEAVKTAAETKQAAAAEKREAASLAASLRKLERLKARADAALRSADKALAAAKTDEAKTRADERQQKASQNAAEAATQLDAAKADAEAKRVAALAATDAAKAAEANKVNAAKAANEAKLALEPVSIYISRATQKLYVRRNTRKPWPDGGEVFDATIELPVTIQNPDRPIGTHVFTAMARNEAGLRWSAVTIDNGDDAKTALDRITFPREALERIAPTAVPRSSIIVSDEPLSKETNYRTEFVAVLSDQPQGGFVTRQPTPPAIVADRDDWDDNGFGSFFQRMESRRSSPSAPRSPRGWW</sequence>
<dbReference type="Gene3D" id="2.40.440.10">
    <property type="entry name" value="L,D-transpeptidase catalytic domain-like"/>
    <property type="match status" value="1"/>
</dbReference>
<evidence type="ECO:0000256" key="1">
    <source>
        <dbReference type="ARBA" id="ARBA00004752"/>
    </source>
</evidence>
<dbReference type="CDD" id="cd16913">
    <property type="entry name" value="YkuD_like"/>
    <property type="match status" value="1"/>
</dbReference>
<feature type="active site" description="Nucleophile" evidence="7">
    <location>
        <position position="144"/>
    </location>
</feature>
<protein>
    <submittedName>
        <fullName evidence="11">ErfK/YbiS/YcfS/YnhG family protein</fullName>
    </submittedName>
</protein>
<dbReference type="eggNOG" id="COG1376">
    <property type="taxonomic scope" value="Bacteria"/>
</dbReference>
<dbReference type="PIRSF" id="PIRSF029342">
    <property type="entry name" value="UCP029342_ErfK/YbiS/YcfS/YnhG"/>
    <property type="match status" value="1"/>
</dbReference>
<dbReference type="InterPro" id="IPR005490">
    <property type="entry name" value="LD_TPept_cat_dom"/>
</dbReference>
<dbReference type="NCBIfam" id="NF009120">
    <property type="entry name" value="PRK12472.1"/>
    <property type="match status" value="1"/>
</dbReference>
<feature type="compositionally biased region" description="Basic and acidic residues" evidence="8">
    <location>
        <begin position="257"/>
        <end position="270"/>
    </location>
</feature>
<evidence type="ECO:0000256" key="3">
    <source>
        <dbReference type="ARBA" id="ARBA00022679"/>
    </source>
</evidence>
<dbReference type="GO" id="GO:0005576">
    <property type="term" value="C:extracellular region"/>
    <property type="evidence" value="ECO:0007669"/>
    <property type="project" value="TreeGrafter"/>
</dbReference>
<feature type="active site" description="Proton donor/acceptor" evidence="7">
    <location>
        <position position="131"/>
    </location>
</feature>
<evidence type="ECO:0000313" key="11">
    <source>
        <dbReference type="EMBL" id="ABJ05446.1"/>
    </source>
</evidence>
<dbReference type="InterPro" id="IPR016915">
    <property type="entry name" value="UCP029342"/>
</dbReference>
<dbReference type="UniPathway" id="UPA00219"/>
<dbReference type="GO" id="GO:0008360">
    <property type="term" value="P:regulation of cell shape"/>
    <property type="evidence" value="ECO:0007669"/>
    <property type="project" value="UniProtKB-UniRule"/>
</dbReference>
<accession>Q07RI8</accession>
<evidence type="ECO:0000256" key="5">
    <source>
        <dbReference type="ARBA" id="ARBA00022984"/>
    </source>
</evidence>
<dbReference type="HOGENOM" id="CLU_025126_0_0_5"/>
<keyword evidence="5 7" id="KW-0573">Peptidoglycan synthesis</keyword>
<evidence type="ECO:0000256" key="9">
    <source>
        <dbReference type="SAM" id="SignalP"/>
    </source>
</evidence>
<dbReference type="STRING" id="316055.RPE_1496"/>
<dbReference type="GO" id="GO:0016740">
    <property type="term" value="F:transferase activity"/>
    <property type="evidence" value="ECO:0007669"/>
    <property type="project" value="UniProtKB-KW"/>
</dbReference>
<dbReference type="PANTHER" id="PTHR30582">
    <property type="entry name" value="L,D-TRANSPEPTIDASE"/>
    <property type="match status" value="1"/>
</dbReference>
<dbReference type="SUPFAM" id="SSF141523">
    <property type="entry name" value="L,D-transpeptidase catalytic domain-like"/>
    <property type="match status" value="1"/>
</dbReference>